<dbReference type="EMBL" id="CP059693">
    <property type="protein sequence ID" value="WDE09870.1"/>
    <property type="molecule type" value="Genomic_DNA"/>
</dbReference>
<dbReference type="Pfam" id="PF17932">
    <property type="entry name" value="TetR_C_24"/>
    <property type="match status" value="1"/>
</dbReference>
<evidence type="ECO:0000256" key="1">
    <source>
        <dbReference type="ARBA" id="ARBA00023125"/>
    </source>
</evidence>
<feature type="domain" description="HTH tetR-type" evidence="3">
    <location>
        <begin position="18"/>
        <end position="78"/>
    </location>
</feature>
<sequence length="206" mass="23423">MNQVLAQLDEFGPLADLNSAKGRLQQASARLFKEKGYAKTTVRDIAAEVGIQSGSIFHHFKNKEAILLAIMSDTILRVLTDMYAALASTDDVMEKLQHLLLLELKAIHGEQFVGFSLLVSEWRALSDGNQQQILKLREYYENLWREILTLAYEQEKVNVEALYLRGFIRGALIETTNWFNVAGNISLQQLAFKLMATFTRRENESP</sequence>
<dbReference type="InterPro" id="IPR041490">
    <property type="entry name" value="KstR2_TetR_C"/>
</dbReference>
<dbReference type="InterPro" id="IPR050624">
    <property type="entry name" value="HTH-type_Tx_Regulator"/>
</dbReference>
<dbReference type="PRINTS" id="PR00455">
    <property type="entry name" value="HTHTETR"/>
</dbReference>
<dbReference type="Pfam" id="PF00440">
    <property type="entry name" value="TetR_N"/>
    <property type="match status" value="1"/>
</dbReference>
<protein>
    <submittedName>
        <fullName evidence="4">TetR/AcrR family transcriptional regulator</fullName>
    </submittedName>
</protein>
<accession>A0ABY7V9C9</accession>
<evidence type="ECO:0000313" key="4">
    <source>
        <dbReference type="EMBL" id="WDE09870.1"/>
    </source>
</evidence>
<name>A0ABY7V9C9_9GAMM</name>
<dbReference type="SUPFAM" id="SSF46689">
    <property type="entry name" value="Homeodomain-like"/>
    <property type="match status" value="1"/>
</dbReference>
<evidence type="ECO:0000256" key="2">
    <source>
        <dbReference type="PROSITE-ProRule" id="PRU00335"/>
    </source>
</evidence>
<keyword evidence="1 2" id="KW-0238">DNA-binding</keyword>
<feature type="DNA-binding region" description="H-T-H motif" evidence="2">
    <location>
        <begin position="41"/>
        <end position="60"/>
    </location>
</feature>
<evidence type="ECO:0000313" key="5">
    <source>
        <dbReference type="Proteomes" id="UP001215231"/>
    </source>
</evidence>
<gene>
    <name evidence="4" type="ORF">H3N35_16270</name>
</gene>
<keyword evidence="5" id="KW-1185">Reference proteome</keyword>
<dbReference type="InterPro" id="IPR036271">
    <property type="entry name" value="Tet_transcr_reg_TetR-rel_C_sf"/>
</dbReference>
<dbReference type="InterPro" id="IPR001647">
    <property type="entry name" value="HTH_TetR"/>
</dbReference>
<reference evidence="4 5" key="1">
    <citation type="journal article" date="2022" name="Mar. Drugs">
        <title>Bioassay-Guided Fractionation Leads to the Detection of Cholic Acid Generated by the Rare Thalassomonas sp.</title>
        <authorList>
            <person name="Pheiffer F."/>
            <person name="Schneider Y.K."/>
            <person name="Hansen E.H."/>
            <person name="Andersen J.H."/>
            <person name="Isaksson J."/>
            <person name="Busche T."/>
            <person name="R C."/>
            <person name="Kalinowski J."/>
            <person name="Zyl L.V."/>
            <person name="Trindade M."/>
        </authorList>
    </citation>
    <scope>NUCLEOTIDE SEQUENCE [LARGE SCALE GENOMIC DNA]</scope>
    <source>
        <strain evidence="4 5">A5K-61T</strain>
    </source>
</reference>
<dbReference type="PANTHER" id="PTHR43479:SF11">
    <property type="entry name" value="ACREF_ENVCD OPERON REPRESSOR-RELATED"/>
    <property type="match status" value="1"/>
</dbReference>
<organism evidence="4 5">
    <name type="scientific">Thalassomonas haliotis</name>
    <dbReference type="NCBI Taxonomy" id="485448"/>
    <lineage>
        <taxon>Bacteria</taxon>
        <taxon>Pseudomonadati</taxon>
        <taxon>Pseudomonadota</taxon>
        <taxon>Gammaproteobacteria</taxon>
        <taxon>Alteromonadales</taxon>
        <taxon>Colwelliaceae</taxon>
        <taxon>Thalassomonas</taxon>
    </lineage>
</organism>
<dbReference type="RefSeq" id="WP_274049869.1">
    <property type="nucleotide sequence ID" value="NZ_CP059693.1"/>
</dbReference>
<dbReference type="Proteomes" id="UP001215231">
    <property type="component" value="Chromosome"/>
</dbReference>
<dbReference type="Gene3D" id="1.10.357.10">
    <property type="entry name" value="Tetracycline Repressor, domain 2"/>
    <property type="match status" value="1"/>
</dbReference>
<dbReference type="PROSITE" id="PS50977">
    <property type="entry name" value="HTH_TETR_2"/>
    <property type="match status" value="1"/>
</dbReference>
<dbReference type="InterPro" id="IPR009057">
    <property type="entry name" value="Homeodomain-like_sf"/>
</dbReference>
<dbReference type="PANTHER" id="PTHR43479">
    <property type="entry name" value="ACREF/ENVCD OPERON REPRESSOR-RELATED"/>
    <property type="match status" value="1"/>
</dbReference>
<proteinExistence type="predicted"/>
<dbReference type="InterPro" id="IPR023772">
    <property type="entry name" value="DNA-bd_HTH_TetR-type_CS"/>
</dbReference>
<dbReference type="PROSITE" id="PS01081">
    <property type="entry name" value="HTH_TETR_1"/>
    <property type="match status" value="1"/>
</dbReference>
<dbReference type="SUPFAM" id="SSF48498">
    <property type="entry name" value="Tetracyclin repressor-like, C-terminal domain"/>
    <property type="match status" value="1"/>
</dbReference>
<evidence type="ECO:0000259" key="3">
    <source>
        <dbReference type="PROSITE" id="PS50977"/>
    </source>
</evidence>